<protein>
    <submittedName>
        <fullName evidence="1">Uncharacterized protein</fullName>
    </submittedName>
</protein>
<accession>A0A812L5W0</accession>
<organism evidence="1 2">
    <name type="scientific">Symbiodinium natans</name>
    <dbReference type="NCBI Taxonomy" id="878477"/>
    <lineage>
        <taxon>Eukaryota</taxon>
        <taxon>Sar</taxon>
        <taxon>Alveolata</taxon>
        <taxon>Dinophyceae</taxon>
        <taxon>Suessiales</taxon>
        <taxon>Symbiodiniaceae</taxon>
        <taxon>Symbiodinium</taxon>
    </lineage>
</organism>
<gene>
    <name evidence="1" type="ORF">SNAT2548_LOCUS10182</name>
</gene>
<dbReference type="AlphaFoldDB" id="A0A812L5W0"/>
<evidence type="ECO:0000313" key="1">
    <source>
        <dbReference type="EMBL" id="CAE7236399.1"/>
    </source>
</evidence>
<evidence type="ECO:0000313" key="2">
    <source>
        <dbReference type="Proteomes" id="UP000604046"/>
    </source>
</evidence>
<sequence length="596" mass="68060">MKRRRGQQQRLQHASAAMEAESALESLLMESFASGAISGAFCHAVIKAAVQDITEARDNGSTFPLMEKLAHIVHSKNFNLALEVALKNKAELMAPMEVSIPLQGAPDNQPSCRIMLPHEMLHGKYTSSSGWQKSILPNPDHLARFWSTFKGHPCMQGHDVLKRPGFEQCAIPLCLHGDEVPVVGVGKIWCHSVLQFSFNSLMATAAGRSAEDCQILIWGIFEKYVLPETMPAFFGLLKWSFDICYSGRWPSRDWRGVKYAPGTPEARRAGSQLCAGYFGVLLQLNGDLDYFAKWLETPRWSSHAKPCSLCRATFRGELSWLDNRPSSPWQQSCLTTANWRSHWSPTNPIFRLPGMSGLSCSMDLLHNLYLGWLQYFYGSTVTIIIEDCLPNSPLQNLAYVSAFIKDYQKNQKRKFKQRLHKLTMVQPKKGYPKMRGRAADMQSLHDALLALFTEEMDETNTQHRRIRLFLELNKQVQDSLDEFSPTFGFMAVPEEEASAIFRKGLTMAQLHVMLFEHFKSEERKIFNLTPKTHFVLHSLWLSRYIHPAMLWCYKGEATMHRLQVLWKSCLPGCKHWQVGMRAALKERYLLWLKGKV</sequence>
<reference evidence="1" key="1">
    <citation type="submission" date="2021-02" db="EMBL/GenBank/DDBJ databases">
        <authorList>
            <person name="Dougan E. K."/>
            <person name="Rhodes N."/>
            <person name="Thang M."/>
            <person name="Chan C."/>
        </authorList>
    </citation>
    <scope>NUCLEOTIDE SEQUENCE</scope>
</reference>
<proteinExistence type="predicted"/>
<dbReference type="OrthoDB" id="430471at2759"/>
<keyword evidence="2" id="KW-1185">Reference proteome</keyword>
<dbReference type="EMBL" id="CAJNDS010000827">
    <property type="protein sequence ID" value="CAE7236399.1"/>
    <property type="molecule type" value="Genomic_DNA"/>
</dbReference>
<name>A0A812L5W0_9DINO</name>
<dbReference type="Proteomes" id="UP000604046">
    <property type="component" value="Unassembled WGS sequence"/>
</dbReference>
<comment type="caution">
    <text evidence="1">The sequence shown here is derived from an EMBL/GenBank/DDBJ whole genome shotgun (WGS) entry which is preliminary data.</text>
</comment>